<evidence type="ECO:0000313" key="2">
    <source>
        <dbReference type="EMBL" id="KAK7575845.1"/>
    </source>
</evidence>
<dbReference type="EMBL" id="JBBCAQ010000036">
    <property type="protein sequence ID" value="KAK7575845.1"/>
    <property type="molecule type" value="Genomic_DNA"/>
</dbReference>
<name>A0AAN9T8Z2_9HEMI</name>
<proteinExistence type="predicted"/>
<comment type="caution">
    <text evidence="2">The sequence shown here is derived from an EMBL/GenBank/DDBJ whole genome shotgun (WGS) entry which is preliminary data.</text>
</comment>
<organism evidence="2 3">
    <name type="scientific">Parthenolecanium corni</name>
    <dbReference type="NCBI Taxonomy" id="536013"/>
    <lineage>
        <taxon>Eukaryota</taxon>
        <taxon>Metazoa</taxon>
        <taxon>Ecdysozoa</taxon>
        <taxon>Arthropoda</taxon>
        <taxon>Hexapoda</taxon>
        <taxon>Insecta</taxon>
        <taxon>Pterygota</taxon>
        <taxon>Neoptera</taxon>
        <taxon>Paraneoptera</taxon>
        <taxon>Hemiptera</taxon>
        <taxon>Sternorrhyncha</taxon>
        <taxon>Coccoidea</taxon>
        <taxon>Coccidae</taxon>
        <taxon>Parthenolecanium</taxon>
    </lineage>
</organism>
<dbReference type="AlphaFoldDB" id="A0AAN9T8Z2"/>
<evidence type="ECO:0000256" key="1">
    <source>
        <dbReference type="SAM" id="MobiDB-lite"/>
    </source>
</evidence>
<evidence type="ECO:0000313" key="3">
    <source>
        <dbReference type="Proteomes" id="UP001367676"/>
    </source>
</evidence>
<protein>
    <submittedName>
        <fullName evidence="2">Uncharacterized protein</fullName>
    </submittedName>
</protein>
<dbReference type="Proteomes" id="UP001367676">
    <property type="component" value="Unassembled WGS sequence"/>
</dbReference>
<sequence>MAAARVRNCFDGVTGDNDDDCTDDPWRPIFSKLRASSPAVPQPPSPHNFQDSHEKKKVESRKNKLICAFLALALSTPPNAPPPSPLIRAVSFRLICQTLYAAEKTRKA</sequence>
<reference evidence="2 3" key="1">
    <citation type="submission" date="2024-03" db="EMBL/GenBank/DDBJ databases">
        <title>Adaptation during the transition from Ophiocordyceps entomopathogen to insect associate is accompanied by gene loss and intensified selection.</title>
        <authorList>
            <person name="Ward C.M."/>
            <person name="Onetto C.A."/>
            <person name="Borneman A.R."/>
        </authorList>
    </citation>
    <scope>NUCLEOTIDE SEQUENCE [LARGE SCALE GENOMIC DNA]</scope>
    <source>
        <strain evidence="2">AWRI1</strain>
        <tissue evidence="2">Single Adult Female</tissue>
    </source>
</reference>
<keyword evidence="3" id="KW-1185">Reference proteome</keyword>
<feature type="region of interest" description="Disordered" evidence="1">
    <location>
        <begin position="34"/>
        <end position="57"/>
    </location>
</feature>
<accession>A0AAN9T8Z2</accession>
<gene>
    <name evidence="2" type="ORF">V9T40_012131</name>
</gene>